<gene>
    <name evidence="2" type="ORF">FRY74_08125</name>
</gene>
<accession>A0A5C6RV21</accession>
<sequence>MKKLLLPFLLILSISLFSQTYGPGKKGGGLYRTGADKLDKGWFFGIGGTYMLPYLKQSETIDFTDTLNQTFTQDYTAKPTGKFGLFLEIGKFKINGKRIFNYQDYGLSYKWFRGGENFAQTTTFNNLLYSQTETTGSYSDHALSLNFNIGHSYDASEKTFIVNGLGLNADYFIIKSRSGGGTILGQDQKFVSDFVGEIHYFFGVGFKTGKRLIIMPMIETPIFALYEFNHIKSTHDYFNTRSRPLIFKIRFMFLKKGSTSCPKVYNPMGIDPDNFQSE</sequence>
<dbReference type="Proteomes" id="UP000321721">
    <property type="component" value="Unassembled WGS sequence"/>
</dbReference>
<keyword evidence="1" id="KW-0732">Signal</keyword>
<dbReference type="EMBL" id="VOOS01000003">
    <property type="protein sequence ID" value="TXB65380.1"/>
    <property type="molecule type" value="Genomic_DNA"/>
</dbReference>
<reference evidence="2 3" key="1">
    <citation type="submission" date="2019-08" db="EMBL/GenBank/DDBJ databases">
        <title>Genome of Vicingus serpentipes NCIMB 15042.</title>
        <authorList>
            <person name="Bowman J.P."/>
        </authorList>
    </citation>
    <scope>NUCLEOTIDE SEQUENCE [LARGE SCALE GENOMIC DNA]</scope>
    <source>
        <strain evidence="2 3">NCIMB 15042</strain>
    </source>
</reference>
<name>A0A5C6RV21_9FLAO</name>
<evidence type="ECO:0008006" key="4">
    <source>
        <dbReference type="Google" id="ProtNLM"/>
    </source>
</evidence>
<dbReference type="RefSeq" id="WP_147100361.1">
    <property type="nucleotide sequence ID" value="NZ_VOOS01000003.1"/>
</dbReference>
<feature type="chain" id="PRO_5022962630" description="Outer membrane beta-barrel protein" evidence="1">
    <location>
        <begin position="19"/>
        <end position="278"/>
    </location>
</feature>
<keyword evidence="3" id="KW-1185">Reference proteome</keyword>
<organism evidence="2 3">
    <name type="scientific">Vicingus serpentipes</name>
    <dbReference type="NCBI Taxonomy" id="1926625"/>
    <lineage>
        <taxon>Bacteria</taxon>
        <taxon>Pseudomonadati</taxon>
        <taxon>Bacteroidota</taxon>
        <taxon>Flavobacteriia</taxon>
        <taxon>Flavobacteriales</taxon>
        <taxon>Vicingaceae</taxon>
        <taxon>Vicingus</taxon>
    </lineage>
</organism>
<proteinExistence type="predicted"/>
<evidence type="ECO:0000256" key="1">
    <source>
        <dbReference type="SAM" id="SignalP"/>
    </source>
</evidence>
<feature type="signal peptide" evidence="1">
    <location>
        <begin position="1"/>
        <end position="18"/>
    </location>
</feature>
<comment type="caution">
    <text evidence="2">The sequence shown here is derived from an EMBL/GenBank/DDBJ whole genome shotgun (WGS) entry which is preliminary data.</text>
</comment>
<evidence type="ECO:0000313" key="3">
    <source>
        <dbReference type="Proteomes" id="UP000321721"/>
    </source>
</evidence>
<evidence type="ECO:0000313" key="2">
    <source>
        <dbReference type="EMBL" id="TXB65380.1"/>
    </source>
</evidence>
<protein>
    <recommendedName>
        <fullName evidence="4">Outer membrane beta-barrel protein</fullName>
    </recommendedName>
</protein>
<dbReference type="AlphaFoldDB" id="A0A5C6RV21"/>